<evidence type="ECO:0000313" key="6">
    <source>
        <dbReference type="Proteomes" id="UP001499959"/>
    </source>
</evidence>
<dbReference type="InterPro" id="IPR016191">
    <property type="entry name" value="Ribonuclease/ribotoxin"/>
</dbReference>
<keyword evidence="1" id="KW-0540">Nuclease</keyword>
<evidence type="ECO:0000256" key="1">
    <source>
        <dbReference type="ARBA" id="ARBA00022722"/>
    </source>
</evidence>
<sequence length="169" mass="18496">MRSKWIAVVAVALLAALAWQSARTPEASPPTPSASLPSTTPADPAARNPLETPPPFAETAKPEPSANAAGYPDYLPPEAIDTLQTIARGGPYPYRQDDGVFGNRERRLPSQPRGYYREYTVETPGSRDRGARRIVAGGRPPTEYFYTDDHYRSFRRFTLDGGSATAEAR</sequence>
<protein>
    <submittedName>
        <fullName evidence="5">Uncharacterized protein</fullName>
    </submittedName>
</protein>
<feature type="compositionally biased region" description="Basic and acidic residues" evidence="3">
    <location>
        <begin position="95"/>
        <end position="108"/>
    </location>
</feature>
<feature type="region of interest" description="Disordered" evidence="3">
    <location>
        <begin position="24"/>
        <end position="111"/>
    </location>
</feature>
<keyword evidence="4" id="KW-0732">Signal</keyword>
<dbReference type="Gene3D" id="3.10.450.30">
    <property type="entry name" value="Microbial ribonucleases"/>
    <property type="match status" value="1"/>
</dbReference>
<dbReference type="RefSeq" id="WP_345303532.1">
    <property type="nucleotide sequence ID" value="NZ_BAABJE010000012.1"/>
</dbReference>
<dbReference type="Pfam" id="PF00545">
    <property type="entry name" value="Ribonuclease"/>
    <property type="match status" value="1"/>
</dbReference>
<proteinExistence type="predicted"/>
<evidence type="ECO:0000256" key="4">
    <source>
        <dbReference type="SAM" id="SignalP"/>
    </source>
</evidence>
<gene>
    <name evidence="5" type="ORF">GCM10023307_23460</name>
</gene>
<reference evidence="6" key="1">
    <citation type="journal article" date="2019" name="Int. J. Syst. Evol. Microbiol.">
        <title>The Global Catalogue of Microorganisms (GCM) 10K type strain sequencing project: providing services to taxonomists for standard genome sequencing and annotation.</title>
        <authorList>
            <consortium name="The Broad Institute Genomics Platform"/>
            <consortium name="The Broad Institute Genome Sequencing Center for Infectious Disease"/>
            <person name="Wu L."/>
            <person name="Ma J."/>
        </authorList>
    </citation>
    <scope>NUCLEOTIDE SEQUENCE [LARGE SCALE GENOMIC DNA]</scope>
    <source>
        <strain evidence="6">JCM 18204</strain>
    </source>
</reference>
<feature type="chain" id="PRO_5046535173" evidence="4">
    <location>
        <begin position="22"/>
        <end position="169"/>
    </location>
</feature>
<feature type="compositionally biased region" description="Low complexity" evidence="3">
    <location>
        <begin position="33"/>
        <end position="46"/>
    </location>
</feature>
<comment type="caution">
    <text evidence="5">The sequence shown here is derived from an EMBL/GenBank/DDBJ whole genome shotgun (WGS) entry which is preliminary data.</text>
</comment>
<dbReference type="Proteomes" id="UP001499959">
    <property type="component" value="Unassembled WGS sequence"/>
</dbReference>
<name>A0ABP9BN84_9GAMM</name>
<evidence type="ECO:0000256" key="2">
    <source>
        <dbReference type="ARBA" id="ARBA00022801"/>
    </source>
</evidence>
<feature type="signal peptide" evidence="4">
    <location>
        <begin position="1"/>
        <end position="21"/>
    </location>
</feature>
<accession>A0ABP9BN84</accession>
<evidence type="ECO:0000256" key="3">
    <source>
        <dbReference type="SAM" id="MobiDB-lite"/>
    </source>
</evidence>
<evidence type="ECO:0000313" key="5">
    <source>
        <dbReference type="EMBL" id="GAA4796923.1"/>
    </source>
</evidence>
<dbReference type="EMBL" id="BAABJE010000012">
    <property type="protein sequence ID" value="GAA4796923.1"/>
    <property type="molecule type" value="Genomic_DNA"/>
</dbReference>
<organism evidence="5 6">
    <name type="scientific">Lysobacter hankyongensis</name>
    <dbReference type="NCBI Taxonomy" id="1176535"/>
    <lineage>
        <taxon>Bacteria</taxon>
        <taxon>Pseudomonadati</taxon>
        <taxon>Pseudomonadota</taxon>
        <taxon>Gammaproteobacteria</taxon>
        <taxon>Lysobacterales</taxon>
        <taxon>Lysobacteraceae</taxon>
        <taxon>Lysobacter</taxon>
    </lineage>
</organism>
<dbReference type="InterPro" id="IPR000026">
    <property type="entry name" value="N1-like"/>
</dbReference>
<dbReference type="SUPFAM" id="SSF53933">
    <property type="entry name" value="Microbial ribonucleases"/>
    <property type="match status" value="1"/>
</dbReference>
<keyword evidence="2" id="KW-0378">Hydrolase</keyword>
<keyword evidence="6" id="KW-1185">Reference proteome</keyword>